<dbReference type="Pfam" id="PF03134">
    <property type="entry name" value="TB2_DP1_HVA22"/>
    <property type="match status" value="1"/>
</dbReference>
<dbReference type="HOGENOM" id="CLU_115042_1_0_1"/>
<keyword evidence="1" id="KW-1133">Transmembrane helix</keyword>
<keyword evidence="3" id="KW-1185">Reference proteome</keyword>
<reference evidence="3" key="1">
    <citation type="submission" date="2013-02" db="EMBL/GenBank/DDBJ databases">
        <authorList>
            <consortium name="The Broad Institute Genome Sequencing Platform"/>
            <person name="Cuomo C."/>
            <person name="Becnel J."/>
            <person name="Sanscrainte N."/>
            <person name="Walker B."/>
            <person name="Young S.K."/>
            <person name="Zeng Q."/>
            <person name="Gargeya S."/>
            <person name="Fitzgerald M."/>
            <person name="Haas B."/>
            <person name="Abouelleil A."/>
            <person name="Alvarado L."/>
            <person name="Arachchi H.M."/>
            <person name="Berlin A.M."/>
            <person name="Chapman S.B."/>
            <person name="Dewar J."/>
            <person name="Goldberg J."/>
            <person name="Griggs A."/>
            <person name="Gujja S."/>
            <person name="Hansen M."/>
            <person name="Howarth C."/>
            <person name="Imamovic A."/>
            <person name="Larimer J."/>
            <person name="McCowan C."/>
            <person name="Murphy C."/>
            <person name="Neiman D."/>
            <person name="Pearson M."/>
            <person name="Priest M."/>
            <person name="Roberts A."/>
            <person name="Saif S."/>
            <person name="Shea T."/>
            <person name="Sisk P."/>
            <person name="Sykes S."/>
            <person name="Wortman J."/>
            <person name="Nusbaum C."/>
            <person name="Birren B."/>
        </authorList>
    </citation>
    <scope>NUCLEOTIDE SEQUENCE [LARGE SCALE GENOMIC DNA]</scope>
    <source>
        <strain evidence="3">PRA339</strain>
    </source>
</reference>
<proteinExistence type="predicted"/>
<sequence>MLLKIVANTITLILVLYSAFNYHKYKKEIPELKKHYTYYFIIMCIYLSIDAELSFITSFIPFYQVMKLLTVVWLSLPVFAAPSFVYKFYLGSIFAVYGDKIDCCLSKIRNRLREFLGNTYEKTYKKLKTNKIKHMKENEENLSLREIESQIIPGDLPDDSE</sequence>
<keyword evidence="1" id="KW-0472">Membrane</keyword>
<dbReference type="InterPro" id="IPR004345">
    <property type="entry name" value="TB2_DP1_HVA22"/>
</dbReference>
<dbReference type="VEuPathDB" id="MicrosporidiaDB:H312_00978"/>
<evidence type="ECO:0000256" key="1">
    <source>
        <dbReference type="SAM" id="Phobius"/>
    </source>
</evidence>
<protein>
    <recommendedName>
        <fullName evidence="4">Protein YOP1</fullName>
    </recommendedName>
</protein>
<reference evidence="2 3" key="2">
    <citation type="submission" date="2014-03" db="EMBL/GenBank/DDBJ databases">
        <title>The Genome Sequence of Anncaliia algerae insect isolate PRA339.</title>
        <authorList>
            <consortium name="The Broad Institute Genome Sequencing Platform"/>
            <consortium name="The Broad Institute Genome Sequencing Center for Infectious Disease"/>
            <person name="Cuomo C."/>
            <person name="Becnel J."/>
            <person name="Sanscrainte N."/>
            <person name="Walker B."/>
            <person name="Young S.K."/>
            <person name="Zeng Q."/>
            <person name="Gargeya S."/>
            <person name="Fitzgerald M."/>
            <person name="Haas B."/>
            <person name="Abouelleil A."/>
            <person name="Alvarado L."/>
            <person name="Arachchi H.M."/>
            <person name="Berlin A.M."/>
            <person name="Chapman S.B."/>
            <person name="Dewar J."/>
            <person name="Goldberg J."/>
            <person name="Griggs A."/>
            <person name="Gujja S."/>
            <person name="Hansen M."/>
            <person name="Howarth C."/>
            <person name="Imamovic A."/>
            <person name="Larimer J."/>
            <person name="McCowan C."/>
            <person name="Murphy C."/>
            <person name="Neiman D."/>
            <person name="Pearson M."/>
            <person name="Priest M."/>
            <person name="Roberts A."/>
            <person name="Saif S."/>
            <person name="Shea T."/>
            <person name="Sisk P."/>
            <person name="Sykes S."/>
            <person name="Wortman J."/>
            <person name="Nusbaum C."/>
            <person name="Birren B."/>
        </authorList>
    </citation>
    <scope>NUCLEOTIDE SEQUENCE [LARGE SCALE GENOMIC DNA]</scope>
    <source>
        <strain evidence="2 3">PRA339</strain>
    </source>
</reference>
<feature type="transmembrane region" description="Helical" evidence="1">
    <location>
        <begin position="6"/>
        <end position="24"/>
    </location>
</feature>
<dbReference type="STRING" id="1288291.A0A059F3U4"/>
<dbReference type="Proteomes" id="UP000030655">
    <property type="component" value="Unassembled WGS sequence"/>
</dbReference>
<dbReference type="AlphaFoldDB" id="A0A059F3U4"/>
<accession>A0A059F3U4</accession>
<evidence type="ECO:0000313" key="2">
    <source>
        <dbReference type="EMBL" id="KCZ81654.1"/>
    </source>
</evidence>
<evidence type="ECO:0000313" key="3">
    <source>
        <dbReference type="Proteomes" id="UP000030655"/>
    </source>
</evidence>
<feature type="transmembrane region" description="Helical" evidence="1">
    <location>
        <begin position="36"/>
        <end position="62"/>
    </location>
</feature>
<feature type="transmembrane region" description="Helical" evidence="1">
    <location>
        <begin position="68"/>
        <end position="90"/>
    </location>
</feature>
<dbReference type="OrthoDB" id="434647at2759"/>
<gene>
    <name evidence="2" type="ORF">H312_00978</name>
</gene>
<keyword evidence="1" id="KW-0812">Transmembrane</keyword>
<name>A0A059F3U4_9MICR</name>
<evidence type="ECO:0008006" key="4">
    <source>
        <dbReference type="Google" id="ProtNLM"/>
    </source>
</evidence>
<dbReference type="EMBL" id="KK365139">
    <property type="protein sequence ID" value="KCZ81654.1"/>
    <property type="molecule type" value="Genomic_DNA"/>
</dbReference>
<organism evidence="2 3">
    <name type="scientific">Anncaliia algerae PRA339</name>
    <dbReference type="NCBI Taxonomy" id="1288291"/>
    <lineage>
        <taxon>Eukaryota</taxon>
        <taxon>Fungi</taxon>
        <taxon>Fungi incertae sedis</taxon>
        <taxon>Microsporidia</taxon>
        <taxon>Tubulinosematoidea</taxon>
        <taxon>Tubulinosematidae</taxon>
        <taxon>Anncaliia</taxon>
    </lineage>
</organism>